<evidence type="ECO:0000313" key="2">
    <source>
        <dbReference type="Proteomes" id="UP001611339"/>
    </source>
</evidence>
<name>A0ABW7UB38_9ACTN</name>
<dbReference type="EMBL" id="JBIRUI010000008">
    <property type="protein sequence ID" value="MFI1715684.1"/>
    <property type="molecule type" value="Genomic_DNA"/>
</dbReference>
<proteinExistence type="predicted"/>
<dbReference type="Proteomes" id="UP001611339">
    <property type="component" value="Unassembled WGS sequence"/>
</dbReference>
<evidence type="ECO:0000313" key="1">
    <source>
        <dbReference type="EMBL" id="MFI1715684.1"/>
    </source>
</evidence>
<organism evidence="1 2">
    <name type="scientific">Streptomyces litmocidini</name>
    <dbReference type="NCBI Taxonomy" id="67318"/>
    <lineage>
        <taxon>Bacteria</taxon>
        <taxon>Bacillati</taxon>
        <taxon>Actinomycetota</taxon>
        <taxon>Actinomycetes</taxon>
        <taxon>Kitasatosporales</taxon>
        <taxon>Streptomycetaceae</taxon>
        <taxon>Streptomyces</taxon>
    </lineage>
</organism>
<gene>
    <name evidence="1" type="ORF">ACH407_19185</name>
</gene>
<keyword evidence="2" id="KW-1185">Reference proteome</keyword>
<sequence>MDPRDVQDSFSWTANCDAGHFLALGEKSPGIVFLTINGRRIEGETHEIIPRVRDLTKKALDECDFIRFDWPIMSLEYQKFPANRHQNGITLITATGERLFLRSVSYWIHETATDPIISEVDAALSQTELPQTGSWTTAAL</sequence>
<dbReference type="RefSeq" id="WP_398710404.1">
    <property type="nucleotide sequence ID" value="NZ_JBIRUI010000008.1"/>
</dbReference>
<reference evidence="1 2" key="1">
    <citation type="submission" date="2024-10" db="EMBL/GenBank/DDBJ databases">
        <title>The Natural Products Discovery Center: Release of the First 8490 Sequenced Strains for Exploring Actinobacteria Biosynthetic Diversity.</title>
        <authorList>
            <person name="Kalkreuter E."/>
            <person name="Kautsar S.A."/>
            <person name="Yang D."/>
            <person name="Bader C.D."/>
            <person name="Teijaro C.N."/>
            <person name="Fluegel L."/>
            <person name="Davis C.M."/>
            <person name="Simpson J.R."/>
            <person name="Lauterbach L."/>
            <person name="Steele A.D."/>
            <person name="Gui C."/>
            <person name="Meng S."/>
            <person name="Li G."/>
            <person name="Viehrig K."/>
            <person name="Ye F."/>
            <person name="Su P."/>
            <person name="Kiefer A.F."/>
            <person name="Nichols A."/>
            <person name="Cepeda A.J."/>
            <person name="Yan W."/>
            <person name="Fan B."/>
            <person name="Jiang Y."/>
            <person name="Adhikari A."/>
            <person name="Zheng C.-J."/>
            <person name="Schuster L."/>
            <person name="Cowan T.M."/>
            <person name="Smanski M.J."/>
            <person name="Chevrette M.G."/>
            <person name="De Carvalho L.P.S."/>
            <person name="Shen B."/>
        </authorList>
    </citation>
    <scope>NUCLEOTIDE SEQUENCE [LARGE SCALE GENOMIC DNA]</scope>
    <source>
        <strain evidence="1 2">NPDC020602</strain>
    </source>
</reference>
<accession>A0ABW7UB38</accession>
<comment type="caution">
    <text evidence="1">The sequence shown here is derived from an EMBL/GenBank/DDBJ whole genome shotgun (WGS) entry which is preliminary data.</text>
</comment>
<protein>
    <submittedName>
        <fullName evidence="1">Uncharacterized protein</fullName>
    </submittedName>
</protein>